<feature type="domain" description="CARDB" evidence="1">
    <location>
        <begin position="156"/>
        <end position="252"/>
    </location>
</feature>
<protein>
    <recommendedName>
        <fullName evidence="1">CARDB domain-containing protein</fullName>
    </recommendedName>
</protein>
<evidence type="ECO:0000259" key="1">
    <source>
        <dbReference type="Pfam" id="PF07705"/>
    </source>
</evidence>
<sequence length="629" mass="68343">MVINGLRQASGNNLNLETASIQFVMSNLNQVLGYSYVEGGKSSVTASALLMKSIDEISNDPQHKIGLADYIVSQKLPDNSYGGNGIGTPHETAVAIIALESLNDNTYQTPIDFAKTALNAMQSVDGSMQGSVYSTALAINVFNTNTKANLKFNYVQVSNNNVVAGEQIFVNIELLNSGVVDANNIEVSLYKEAIDNANIIGQLVMPLLSPNQVQIEQFLIDTSGFNVNTKVIVVIDVNNNISENNEEDNVFTFTLNVLQPSSEPELAFNTGAFIISPDQFDALPFTFTANATVVNLSLSDSDNVTLSLYKLETNNDLTLLASATENINALASHEFIFNVEITQANLDIPLVFKIDPENSISEVNEDNNTYSTLINKIQSIDIAIATQDVSLPSQAIIGKSQNIAFNFHNNGTELSSSFDVKVYAELDSTSLLIFESQISEMAAGEQINRMFDWTPLTEGDYSIRFVIDESNQLAETNETNNEITLPLQVIANALSNILIEDSDVTMSPNPGLQGQDLQFSLTIHNNSSTGSGDFDATIYQQMATGIPNRVIASKTNITSIVANSSAVVLIDILATNLKYDHTFIFEIDSSQTITEFNEDDNIVIKDFTVLSKPDAFISAGSFQLTPSIP</sequence>
<gene>
    <name evidence="2" type="ORF">MNBD_GAMMA01-2035</name>
</gene>
<dbReference type="Pfam" id="PF07705">
    <property type="entry name" value="CARDB"/>
    <property type="match status" value="4"/>
</dbReference>
<dbReference type="InterPro" id="IPR011635">
    <property type="entry name" value="CARDB"/>
</dbReference>
<organism evidence="2">
    <name type="scientific">hydrothermal vent metagenome</name>
    <dbReference type="NCBI Taxonomy" id="652676"/>
    <lineage>
        <taxon>unclassified sequences</taxon>
        <taxon>metagenomes</taxon>
        <taxon>ecological metagenomes</taxon>
    </lineage>
</organism>
<reference evidence="2" key="1">
    <citation type="submission" date="2018-06" db="EMBL/GenBank/DDBJ databases">
        <authorList>
            <person name="Zhirakovskaya E."/>
        </authorList>
    </citation>
    <scope>NUCLEOTIDE SEQUENCE</scope>
</reference>
<dbReference type="Gene3D" id="2.60.40.10">
    <property type="entry name" value="Immunoglobulins"/>
    <property type="match status" value="4"/>
</dbReference>
<evidence type="ECO:0000313" key="2">
    <source>
        <dbReference type="EMBL" id="VAW37494.1"/>
    </source>
</evidence>
<dbReference type="SUPFAM" id="SSF48239">
    <property type="entry name" value="Terpenoid cyclases/Protein prenyltransferases"/>
    <property type="match status" value="1"/>
</dbReference>
<dbReference type="AlphaFoldDB" id="A0A3B0W1P0"/>
<feature type="domain" description="CARDB" evidence="1">
    <location>
        <begin position="387"/>
        <end position="484"/>
    </location>
</feature>
<proteinExistence type="predicted"/>
<dbReference type="EMBL" id="UOEW01000170">
    <property type="protein sequence ID" value="VAW37494.1"/>
    <property type="molecule type" value="Genomic_DNA"/>
</dbReference>
<accession>A0A3B0W1P0</accession>
<feature type="domain" description="CARDB" evidence="1">
    <location>
        <begin position="505"/>
        <end position="603"/>
    </location>
</feature>
<dbReference type="InterPro" id="IPR013783">
    <property type="entry name" value="Ig-like_fold"/>
</dbReference>
<feature type="non-terminal residue" evidence="2">
    <location>
        <position position="629"/>
    </location>
</feature>
<dbReference type="InterPro" id="IPR008930">
    <property type="entry name" value="Terpenoid_cyclase/PrenylTrfase"/>
</dbReference>
<feature type="domain" description="CARDB" evidence="1">
    <location>
        <begin position="287"/>
        <end position="371"/>
    </location>
</feature>
<name>A0A3B0W1P0_9ZZZZ</name>